<evidence type="ECO:0000313" key="2">
    <source>
        <dbReference type="Proteomes" id="UP001595906"/>
    </source>
</evidence>
<gene>
    <name evidence="1" type="ORF">ACFOW1_01350</name>
</gene>
<dbReference type="EMBL" id="JBHSDC010000002">
    <property type="protein sequence ID" value="MFC4230517.1"/>
    <property type="molecule type" value="Genomic_DNA"/>
</dbReference>
<reference evidence="2" key="1">
    <citation type="journal article" date="2019" name="Int. J. Syst. Evol. Microbiol.">
        <title>The Global Catalogue of Microorganisms (GCM) 10K type strain sequencing project: providing services to taxonomists for standard genome sequencing and annotation.</title>
        <authorList>
            <consortium name="The Broad Institute Genomics Platform"/>
            <consortium name="The Broad Institute Genome Sequencing Center for Infectious Disease"/>
            <person name="Wu L."/>
            <person name="Ma J."/>
        </authorList>
    </citation>
    <scope>NUCLEOTIDE SEQUENCE [LARGE SCALE GENOMIC DNA]</scope>
    <source>
        <strain evidence="2">CECT 8010</strain>
    </source>
</reference>
<dbReference type="Proteomes" id="UP001595906">
    <property type="component" value="Unassembled WGS sequence"/>
</dbReference>
<dbReference type="RefSeq" id="WP_379011724.1">
    <property type="nucleotide sequence ID" value="NZ_JBHSDC010000002.1"/>
</dbReference>
<evidence type="ECO:0000313" key="1">
    <source>
        <dbReference type="EMBL" id="MFC4230517.1"/>
    </source>
</evidence>
<name>A0ABV8PR88_9BACT</name>
<protein>
    <submittedName>
        <fullName evidence="1">Uncharacterized protein</fullName>
    </submittedName>
</protein>
<accession>A0ABV8PR88</accession>
<organism evidence="1 2">
    <name type="scientific">Parasediminibacterium paludis</name>
    <dbReference type="NCBI Taxonomy" id="908966"/>
    <lineage>
        <taxon>Bacteria</taxon>
        <taxon>Pseudomonadati</taxon>
        <taxon>Bacteroidota</taxon>
        <taxon>Chitinophagia</taxon>
        <taxon>Chitinophagales</taxon>
        <taxon>Chitinophagaceae</taxon>
        <taxon>Parasediminibacterium</taxon>
    </lineage>
</organism>
<sequence>MSWNERIQNVYQILRENNRSYVIDDMITEFGIGGTVGEQFSIICTWLARLRNQNAEVYQLFRHDADEILKEGIALKYFTESDYKRQ</sequence>
<proteinExistence type="predicted"/>
<keyword evidence="2" id="KW-1185">Reference proteome</keyword>
<comment type="caution">
    <text evidence="1">The sequence shown here is derived from an EMBL/GenBank/DDBJ whole genome shotgun (WGS) entry which is preliminary data.</text>
</comment>